<dbReference type="AlphaFoldDB" id="C1D7Q1"/>
<reference evidence="1 2" key="1">
    <citation type="journal article" date="2009" name="PLoS Genet.">
        <title>The complete genome and proteome of Laribacter hongkongensis reveal potential mechanisms for adaptations to different temperatures and habitats.</title>
        <authorList>
            <person name="Woo P.C."/>
            <person name="Lau S.K."/>
            <person name="Tse H."/>
            <person name="Teng J.L."/>
            <person name="Curreem S.O."/>
            <person name="Tsang A.K."/>
            <person name="Fan R.Y."/>
            <person name="Wong G.K."/>
            <person name="Huang Y."/>
            <person name="Loman N.J."/>
            <person name="Snyder L.A."/>
            <person name="Cai J.J."/>
            <person name="Huang J.D."/>
            <person name="Mak W."/>
            <person name="Pallen M.J."/>
            <person name="Lok S."/>
            <person name="Yuen K.Y."/>
        </authorList>
    </citation>
    <scope>NUCLEOTIDE SEQUENCE [LARGE SCALE GENOMIC DNA]</scope>
    <source>
        <strain evidence="1 2">HLHK9</strain>
    </source>
</reference>
<protein>
    <submittedName>
        <fullName evidence="1">Uncharacterized protein</fullName>
    </submittedName>
</protein>
<accession>C1D7Q1</accession>
<organism evidence="1 2">
    <name type="scientific">Laribacter hongkongensis (strain HLHK9)</name>
    <dbReference type="NCBI Taxonomy" id="557598"/>
    <lineage>
        <taxon>Bacteria</taxon>
        <taxon>Pseudomonadati</taxon>
        <taxon>Pseudomonadota</taxon>
        <taxon>Betaproteobacteria</taxon>
        <taxon>Neisseriales</taxon>
        <taxon>Aquaspirillaceae</taxon>
        <taxon>Laribacter</taxon>
    </lineage>
</organism>
<gene>
    <name evidence="1" type="ordered locus">LHK_01502</name>
</gene>
<dbReference type="Proteomes" id="UP000002010">
    <property type="component" value="Chromosome"/>
</dbReference>
<dbReference type="EMBL" id="CP001154">
    <property type="protein sequence ID" value="ACO74491.1"/>
    <property type="molecule type" value="Genomic_DNA"/>
</dbReference>
<sequence>MSTIDIPVPAPRAGRTSLEATTAILESLRRSGYTIKCDARRWLFLAMKGSVA</sequence>
<evidence type="ECO:0000313" key="2">
    <source>
        <dbReference type="Proteomes" id="UP000002010"/>
    </source>
</evidence>
<dbReference type="KEGG" id="lhk:LHK_01502"/>
<dbReference type="RefSeq" id="WP_012696977.1">
    <property type="nucleotide sequence ID" value="NC_012559.1"/>
</dbReference>
<dbReference type="HOGENOM" id="CLU_3081255_0_0_4"/>
<name>C1D7Q1_LARHH</name>
<keyword evidence="2" id="KW-1185">Reference proteome</keyword>
<dbReference type="STRING" id="557598.LHK_01502"/>
<proteinExistence type="predicted"/>
<evidence type="ECO:0000313" key="1">
    <source>
        <dbReference type="EMBL" id="ACO74491.1"/>
    </source>
</evidence>
<dbReference type="GeneID" id="75111086"/>